<proteinExistence type="predicted"/>
<comment type="caution">
    <text evidence="2">The sequence shown here is derived from an EMBL/GenBank/DDBJ whole genome shotgun (WGS) entry which is preliminary data.</text>
</comment>
<dbReference type="AlphaFoldDB" id="A0A9W9YDQ1"/>
<evidence type="ECO:0000313" key="2">
    <source>
        <dbReference type="EMBL" id="KAJ7336499.1"/>
    </source>
</evidence>
<dbReference type="EMBL" id="MU827782">
    <property type="protein sequence ID" value="KAJ7336499.1"/>
    <property type="molecule type" value="Genomic_DNA"/>
</dbReference>
<evidence type="ECO:0000313" key="3">
    <source>
        <dbReference type="Proteomes" id="UP001163046"/>
    </source>
</evidence>
<feature type="compositionally biased region" description="Basic and acidic residues" evidence="1">
    <location>
        <begin position="204"/>
        <end position="219"/>
    </location>
</feature>
<name>A0A9W9YDQ1_9CNID</name>
<evidence type="ECO:0000256" key="1">
    <source>
        <dbReference type="SAM" id="MobiDB-lite"/>
    </source>
</evidence>
<feature type="compositionally biased region" description="Low complexity" evidence="1">
    <location>
        <begin position="165"/>
        <end position="187"/>
    </location>
</feature>
<feature type="region of interest" description="Disordered" evidence="1">
    <location>
        <begin position="109"/>
        <end position="231"/>
    </location>
</feature>
<accession>A0A9W9YDQ1</accession>
<feature type="compositionally biased region" description="Basic and acidic residues" evidence="1">
    <location>
        <begin position="146"/>
        <end position="164"/>
    </location>
</feature>
<reference evidence="2" key="1">
    <citation type="submission" date="2023-01" db="EMBL/GenBank/DDBJ databases">
        <title>Genome assembly of the deep-sea coral Lophelia pertusa.</title>
        <authorList>
            <person name="Herrera S."/>
            <person name="Cordes E."/>
        </authorList>
    </citation>
    <scope>NUCLEOTIDE SEQUENCE</scope>
    <source>
        <strain evidence="2">USNM1676648</strain>
        <tissue evidence="2">Polyp</tissue>
    </source>
</reference>
<organism evidence="2 3">
    <name type="scientific">Desmophyllum pertusum</name>
    <dbReference type="NCBI Taxonomy" id="174260"/>
    <lineage>
        <taxon>Eukaryota</taxon>
        <taxon>Metazoa</taxon>
        <taxon>Cnidaria</taxon>
        <taxon>Anthozoa</taxon>
        <taxon>Hexacorallia</taxon>
        <taxon>Scleractinia</taxon>
        <taxon>Caryophylliina</taxon>
        <taxon>Caryophylliidae</taxon>
        <taxon>Desmophyllum</taxon>
    </lineage>
</organism>
<sequence length="231" mass="26047">MEKYRIIDEIKKVDEIEETPVVAICIRCPSDTGSWQSHLEIKPATEKVSSTCSIEVKDIEFIDEFFSDLSVNERDVTHSQTEVLGMRNQDHELRERYDAQEQSIKNNLNSFTAGSKKEERQLKPASIDDEESSSWAIELPGASEVQPRHEDMVRIYDVDCHEDSSSSVSPASSRSSSAASRNSSIASDENPEESSVSRHHRHRGVESTSEKVHNGERVWRRLSGSKARTGL</sequence>
<gene>
    <name evidence="2" type="ORF">OS493_011704</name>
</gene>
<keyword evidence="3" id="KW-1185">Reference proteome</keyword>
<protein>
    <submittedName>
        <fullName evidence="2">Uncharacterized protein</fullName>
    </submittedName>
</protein>
<dbReference type="Proteomes" id="UP001163046">
    <property type="component" value="Unassembled WGS sequence"/>
</dbReference>